<accession>A0ABC9X406</accession>
<evidence type="ECO:0000256" key="1">
    <source>
        <dbReference type="SAM" id="MobiDB-lite"/>
    </source>
</evidence>
<comment type="caution">
    <text evidence="2">The sequence shown here is derived from an EMBL/GenBank/DDBJ whole genome shotgun (WGS) entry which is preliminary data.</text>
</comment>
<protein>
    <submittedName>
        <fullName evidence="2">Uncharacterized protein</fullName>
    </submittedName>
</protein>
<organism evidence="2 3">
    <name type="scientific">Grus japonensis</name>
    <name type="common">Japanese crane</name>
    <name type="synonym">Red-crowned crane</name>
    <dbReference type="NCBI Taxonomy" id="30415"/>
    <lineage>
        <taxon>Eukaryota</taxon>
        <taxon>Metazoa</taxon>
        <taxon>Chordata</taxon>
        <taxon>Craniata</taxon>
        <taxon>Vertebrata</taxon>
        <taxon>Euteleostomi</taxon>
        <taxon>Archelosauria</taxon>
        <taxon>Archosauria</taxon>
        <taxon>Dinosauria</taxon>
        <taxon>Saurischia</taxon>
        <taxon>Theropoda</taxon>
        <taxon>Coelurosauria</taxon>
        <taxon>Aves</taxon>
        <taxon>Neognathae</taxon>
        <taxon>Neoaves</taxon>
        <taxon>Gruiformes</taxon>
        <taxon>Gruidae</taxon>
        <taxon>Grus</taxon>
    </lineage>
</organism>
<reference evidence="2 3" key="1">
    <citation type="submission" date="2024-06" db="EMBL/GenBank/DDBJ databases">
        <title>The draft genome of Grus japonensis, version 3.</title>
        <authorList>
            <person name="Nabeshima K."/>
            <person name="Suzuki S."/>
            <person name="Onuma M."/>
        </authorList>
    </citation>
    <scope>NUCLEOTIDE SEQUENCE [LARGE SCALE GENOMIC DNA]</scope>
    <source>
        <strain evidence="2 3">451A</strain>
    </source>
</reference>
<proteinExistence type="predicted"/>
<sequence length="162" mass="17889">MAQGEKWEICLCHASAHLTSQAELNHDMKKEEILAIAENQCCEKLNHLKVLSNIATLSMKFPCPCLHLRQQRCSSSESTSVSNPSGKEVPKFAIYSTFPMCFEMISAGEDSSGKTTIAETFYVADGRLKNSGEAMLQMVSSGRPEAPLGAEREMKKRTSCEH</sequence>
<feature type="region of interest" description="Disordered" evidence="1">
    <location>
        <begin position="140"/>
        <end position="162"/>
    </location>
</feature>
<dbReference type="EMBL" id="BAAFJT010000006">
    <property type="protein sequence ID" value="GAB0191739.1"/>
    <property type="molecule type" value="Genomic_DNA"/>
</dbReference>
<dbReference type="Proteomes" id="UP001623348">
    <property type="component" value="Unassembled WGS sequence"/>
</dbReference>
<feature type="compositionally biased region" description="Basic and acidic residues" evidence="1">
    <location>
        <begin position="150"/>
        <end position="162"/>
    </location>
</feature>
<keyword evidence="3" id="KW-1185">Reference proteome</keyword>
<gene>
    <name evidence="2" type="ORF">GRJ2_001639200</name>
</gene>
<dbReference type="AlphaFoldDB" id="A0ABC9X406"/>
<name>A0ABC9X406_GRUJA</name>
<evidence type="ECO:0000313" key="2">
    <source>
        <dbReference type="EMBL" id="GAB0191739.1"/>
    </source>
</evidence>
<evidence type="ECO:0000313" key="3">
    <source>
        <dbReference type="Proteomes" id="UP001623348"/>
    </source>
</evidence>